<feature type="binding site" evidence="10">
    <location>
        <position position="206"/>
    </location>
    <ligand>
        <name>substrate</name>
    </ligand>
</feature>
<protein>
    <recommendedName>
        <fullName evidence="2 8">Thymidine kinase</fullName>
        <ecNumber evidence="2 8">2.7.1.21</ecNumber>
    </recommendedName>
</protein>
<evidence type="ECO:0000256" key="12">
    <source>
        <dbReference type="RuleBase" id="RU004165"/>
    </source>
</evidence>
<feature type="binding site" evidence="10">
    <location>
        <begin position="198"/>
        <end position="201"/>
    </location>
    <ligand>
        <name>substrate</name>
    </ligand>
</feature>
<accession>A0A1F7X169</accession>
<comment type="subunit">
    <text evidence="8">Homotetramer.</text>
</comment>
<dbReference type="GO" id="GO:0046104">
    <property type="term" value="P:thymidine metabolic process"/>
    <property type="evidence" value="ECO:0007669"/>
    <property type="project" value="TreeGrafter"/>
</dbReference>
<dbReference type="GO" id="GO:0071897">
    <property type="term" value="P:DNA biosynthetic process"/>
    <property type="evidence" value="ECO:0007669"/>
    <property type="project" value="UniProtKB-KW"/>
</dbReference>
<dbReference type="EMBL" id="MGFQ01000038">
    <property type="protein sequence ID" value="OGM08653.1"/>
    <property type="molecule type" value="Genomic_DNA"/>
</dbReference>
<evidence type="ECO:0000256" key="8">
    <source>
        <dbReference type="HAMAP-Rule" id="MF_00124"/>
    </source>
</evidence>
<keyword evidence="8" id="KW-0479">Metal-binding</keyword>
<name>A0A1F7X169_9BACT</name>
<dbReference type="Pfam" id="PF00265">
    <property type="entry name" value="TK"/>
    <property type="match status" value="1"/>
</dbReference>
<dbReference type="GO" id="GO:0005524">
    <property type="term" value="F:ATP binding"/>
    <property type="evidence" value="ECO:0007669"/>
    <property type="project" value="UniProtKB-UniRule"/>
</dbReference>
<dbReference type="GO" id="GO:0005829">
    <property type="term" value="C:cytosol"/>
    <property type="evidence" value="ECO:0007669"/>
    <property type="project" value="TreeGrafter"/>
</dbReference>
<evidence type="ECO:0000256" key="4">
    <source>
        <dbReference type="ARBA" id="ARBA00022679"/>
    </source>
</evidence>
<keyword evidence="4 8" id="KW-0808">Transferase</keyword>
<keyword evidence="5 8" id="KW-0547">Nucleotide-binding</keyword>
<dbReference type="Gene3D" id="3.30.60.20">
    <property type="match status" value="1"/>
</dbReference>
<dbReference type="SUPFAM" id="SSF57716">
    <property type="entry name" value="Glucocorticoid receptor-like (DNA-binding domain)"/>
    <property type="match status" value="1"/>
</dbReference>
<feature type="binding site" evidence="8">
    <location>
        <position position="174"/>
    </location>
    <ligand>
        <name>Zn(2+)</name>
        <dbReference type="ChEBI" id="CHEBI:29105"/>
    </ligand>
</feature>
<keyword evidence="3 8" id="KW-0237">DNA synthesis</keyword>
<evidence type="ECO:0000313" key="14">
    <source>
        <dbReference type="Proteomes" id="UP000176939"/>
    </source>
</evidence>
<dbReference type="HAMAP" id="MF_00124">
    <property type="entry name" value="Thymidine_kinase"/>
    <property type="match status" value="1"/>
</dbReference>
<dbReference type="SUPFAM" id="SSF52540">
    <property type="entry name" value="P-loop containing nucleoside triphosphate hydrolases"/>
    <property type="match status" value="1"/>
</dbReference>
<feature type="binding site" evidence="8">
    <location>
        <begin position="114"/>
        <end position="117"/>
    </location>
    <ligand>
        <name>ATP</name>
        <dbReference type="ChEBI" id="CHEBI:30616"/>
    </ligand>
</feature>
<evidence type="ECO:0000256" key="1">
    <source>
        <dbReference type="ARBA" id="ARBA00007587"/>
    </source>
</evidence>
<evidence type="ECO:0000256" key="3">
    <source>
        <dbReference type="ARBA" id="ARBA00022634"/>
    </source>
</evidence>
<dbReference type="InterPro" id="IPR027417">
    <property type="entry name" value="P-loop_NTPase"/>
</dbReference>
<evidence type="ECO:0000256" key="7">
    <source>
        <dbReference type="ARBA" id="ARBA00022840"/>
    </source>
</evidence>
<comment type="catalytic activity">
    <reaction evidence="8 11">
        <text>thymidine + ATP = dTMP + ADP + H(+)</text>
        <dbReference type="Rhea" id="RHEA:19129"/>
        <dbReference type="ChEBI" id="CHEBI:15378"/>
        <dbReference type="ChEBI" id="CHEBI:17748"/>
        <dbReference type="ChEBI" id="CHEBI:30616"/>
        <dbReference type="ChEBI" id="CHEBI:63528"/>
        <dbReference type="ChEBI" id="CHEBI:456216"/>
        <dbReference type="EC" id="2.7.1.21"/>
    </reaction>
</comment>
<reference evidence="13 14" key="1">
    <citation type="journal article" date="2016" name="Nat. Commun.">
        <title>Thousands of microbial genomes shed light on interconnected biogeochemical processes in an aquifer system.</title>
        <authorList>
            <person name="Anantharaman K."/>
            <person name="Brown C.T."/>
            <person name="Hug L.A."/>
            <person name="Sharon I."/>
            <person name="Castelle C.J."/>
            <person name="Probst A.J."/>
            <person name="Thomas B.C."/>
            <person name="Singh A."/>
            <person name="Wilkins M.J."/>
            <person name="Karaoz U."/>
            <person name="Brodie E.L."/>
            <person name="Williams K.H."/>
            <person name="Hubbard S.S."/>
            <person name="Banfield J.F."/>
        </authorList>
    </citation>
    <scope>NUCLEOTIDE SEQUENCE [LARGE SCALE GENOMIC DNA]</scope>
</reference>
<proteinExistence type="inferred from homology"/>
<gene>
    <name evidence="8" type="primary">tdk</name>
    <name evidence="13" type="ORF">A2Z67_00240</name>
</gene>
<keyword evidence="8" id="KW-0963">Cytoplasm</keyword>
<comment type="similarity">
    <text evidence="1 8 12">Belongs to the thymidine kinase family.</text>
</comment>
<evidence type="ECO:0000256" key="2">
    <source>
        <dbReference type="ARBA" id="ARBA00012118"/>
    </source>
</evidence>
<dbReference type="PIRSF" id="PIRSF035805">
    <property type="entry name" value="TK_cell"/>
    <property type="match status" value="1"/>
</dbReference>
<evidence type="ECO:0000256" key="6">
    <source>
        <dbReference type="ARBA" id="ARBA00022777"/>
    </source>
</evidence>
<dbReference type="NCBIfam" id="NF003296">
    <property type="entry name" value="PRK04296.1-1"/>
    <property type="match status" value="1"/>
</dbReference>
<organism evidence="13 14">
    <name type="scientific">Candidatus Woesebacteria bacterium RBG_13_36_22</name>
    <dbReference type="NCBI Taxonomy" id="1802478"/>
    <lineage>
        <taxon>Bacteria</taxon>
        <taxon>Candidatus Woeseibacteriota</taxon>
    </lineage>
</organism>
<keyword evidence="6 8" id="KW-0418">Kinase</keyword>
<comment type="subcellular location">
    <subcellularLocation>
        <location evidence="8">Cytoplasm</location>
    </subcellularLocation>
</comment>
<feature type="binding site" evidence="8">
    <location>
        <position position="210"/>
    </location>
    <ligand>
        <name>Zn(2+)</name>
        <dbReference type="ChEBI" id="CHEBI:29105"/>
    </ligand>
</feature>
<dbReference type="InterPro" id="IPR001267">
    <property type="entry name" value="Thymidine_kinase"/>
</dbReference>
<dbReference type="AlphaFoldDB" id="A0A1F7X169"/>
<evidence type="ECO:0000256" key="9">
    <source>
        <dbReference type="PIRSR" id="PIRSR035805-1"/>
    </source>
</evidence>
<dbReference type="PANTHER" id="PTHR11441">
    <property type="entry name" value="THYMIDINE KINASE"/>
    <property type="match status" value="1"/>
</dbReference>
<dbReference type="GO" id="GO:0004797">
    <property type="term" value="F:thymidine kinase activity"/>
    <property type="evidence" value="ECO:0007669"/>
    <property type="project" value="UniProtKB-UniRule"/>
</dbReference>
<evidence type="ECO:0000313" key="13">
    <source>
        <dbReference type="EMBL" id="OGM08653.1"/>
    </source>
</evidence>
<keyword evidence="8" id="KW-0862">Zinc</keyword>
<feature type="binding site" evidence="8">
    <location>
        <begin position="24"/>
        <end position="31"/>
    </location>
    <ligand>
        <name>ATP</name>
        <dbReference type="ChEBI" id="CHEBI:30616"/>
    </ligand>
</feature>
<dbReference type="Proteomes" id="UP000176939">
    <property type="component" value="Unassembled WGS sequence"/>
</dbReference>
<evidence type="ECO:0000256" key="11">
    <source>
        <dbReference type="RuleBase" id="RU000544"/>
    </source>
</evidence>
<dbReference type="PANTHER" id="PTHR11441:SF0">
    <property type="entry name" value="THYMIDINE KINASE, CYTOSOLIC"/>
    <property type="match status" value="1"/>
</dbReference>
<evidence type="ECO:0000256" key="10">
    <source>
        <dbReference type="PIRSR" id="PIRSR035805-2"/>
    </source>
</evidence>
<feature type="binding site" evidence="8">
    <location>
        <position position="171"/>
    </location>
    <ligand>
        <name>Zn(2+)</name>
        <dbReference type="ChEBI" id="CHEBI:29105"/>
    </ligand>
</feature>
<dbReference type="EC" id="2.7.1.21" evidence="2 8"/>
<feature type="active site" description="Proton acceptor" evidence="8 9">
    <location>
        <position position="115"/>
    </location>
</feature>
<sequence>MSDAERRPEIKEKPESGSIEVIAGCMFSGKTDEMIRRLEREEIALDIRLKNNVINQRTKDEYIRVFKPSIDIRYSENNIDSHCGTKFPAIPLEKNRPGDIYDYIKYYTKVVAIDEAQFFSRELVQICHNLTDLGIRVIVAGLDTNFRGETFGPMGDLLARANKVLKLTAVCVVCGKDNANRTQRLVNGKPANYNDPEVVVGASELYEARCELHHEVLGSTV</sequence>
<dbReference type="Gene3D" id="3.40.50.300">
    <property type="entry name" value="P-loop containing nucleotide triphosphate hydrolases"/>
    <property type="match status" value="1"/>
</dbReference>
<dbReference type="GO" id="GO:0008270">
    <property type="term" value="F:zinc ion binding"/>
    <property type="evidence" value="ECO:0007669"/>
    <property type="project" value="UniProtKB-UniRule"/>
</dbReference>
<keyword evidence="7 8" id="KW-0067">ATP-binding</keyword>
<evidence type="ECO:0000256" key="5">
    <source>
        <dbReference type="ARBA" id="ARBA00022741"/>
    </source>
</evidence>
<feature type="binding site" evidence="8">
    <location>
        <position position="213"/>
    </location>
    <ligand>
        <name>Zn(2+)</name>
        <dbReference type="ChEBI" id="CHEBI:29105"/>
    </ligand>
</feature>
<comment type="caution">
    <text evidence="13">The sequence shown here is derived from an EMBL/GenBank/DDBJ whole genome shotgun (WGS) entry which is preliminary data.</text>
</comment>